<feature type="region of interest" description="Disordered" evidence="3">
    <location>
        <begin position="231"/>
        <end position="325"/>
    </location>
</feature>
<feature type="domain" description="C2H2-type" evidence="4">
    <location>
        <begin position="211"/>
        <end position="238"/>
    </location>
</feature>
<reference evidence="5 6" key="1">
    <citation type="journal article" date="2013" name="PLoS Genet.">
        <title>Genomic mechanisms accounting for the adaptation to parasitism in nematode-trapping fungi.</title>
        <authorList>
            <person name="Meerupati T."/>
            <person name="Andersson K.M."/>
            <person name="Friman E."/>
            <person name="Kumar D."/>
            <person name="Tunlid A."/>
            <person name="Ahren D."/>
        </authorList>
    </citation>
    <scope>NUCLEOTIDE SEQUENCE [LARGE SCALE GENOMIC DNA]</scope>
    <source>
        <strain evidence="5 6">CBS 200.50</strain>
    </source>
</reference>
<dbReference type="OrthoDB" id="5968217at2759"/>
<feature type="coiled-coil region" evidence="2">
    <location>
        <begin position="332"/>
        <end position="366"/>
    </location>
</feature>
<comment type="caution">
    <text evidence="5">The sequence shown here is derived from an EMBL/GenBank/DDBJ whole genome shotgun (WGS) entry which is preliminary data.</text>
</comment>
<dbReference type="PROSITE" id="PS00028">
    <property type="entry name" value="ZINC_FINGER_C2H2_1"/>
    <property type="match status" value="1"/>
</dbReference>
<dbReference type="GO" id="GO:0008270">
    <property type="term" value="F:zinc ion binding"/>
    <property type="evidence" value="ECO:0007669"/>
    <property type="project" value="UniProtKB-KW"/>
</dbReference>
<feature type="compositionally biased region" description="Polar residues" evidence="3">
    <location>
        <begin position="305"/>
        <end position="323"/>
    </location>
</feature>
<evidence type="ECO:0000313" key="5">
    <source>
        <dbReference type="EMBL" id="EPS39779.1"/>
    </source>
</evidence>
<organism evidence="5 6">
    <name type="scientific">Dactylellina haptotyla (strain CBS 200.50)</name>
    <name type="common">Nematode-trapping fungus</name>
    <name type="synonym">Monacrosporium haptotylum</name>
    <dbReference type="NCBI Taxonomy" id="1284197"/>
    <lineage>
        <taxon>Eukaryota</taxon>
        <taxon>Fungi</taxon>
        <taxon>Dikarya</taxon>
        <taxon>Ascomycota</taxon>
        <taxon>Pezizomycotina</taxon>
        <taxon>Orbiliomycetes</taxon>
        <taxon>Orbiliales</taxon>
        <taxon>Orbiliaceae</taxon>
        <taxon>Dactylellina</taxon>
    </lineage>
</organism>
<dbReference type="SUPFAM" id="SSF57667">
    <property type="entry name" value="beta-beta-alpha zinc fingers"/>
    <property type="match status" value="1"/>
</dbReference>
<feature type="compositionally biased region" description="Polar residues" evidence="3">
    <location>
        <begin position="122"/>
        <end position="135"/>
    </location>
</feature>
<dbReference type="EMBL" id="AQGS01000443">
    <property type="protein sequence ID" value="EPS39779.1"/>
    <property type="molecule type" value="Genomic_DNA"/>
</dbReference>
<dbReference type="InterPro" id="IPR013087">
    <property type="entry name" value="Znf_C2H2_type"/>
</dbReference>
<protein>
    <recommendedName>
        <fullName evidence="4">C2H2-type domain-containing protein</fullName>
    </recommendedName>
</protein>
<evidence type="ECO:0000313" key="6">
    <source>
        <dbReference type="Proteomes" id="UP000015100"/>
    </source>
</evidence>
<gene>
    <name evidence="5" type="ORF">H072_6240</name>
</gene>
<dbReference type="HOGENOM" id="CLU_694481_0_0_1"/>
<dbReference type="PROSITE" id="PS50157">
    <property type="entry name" value="ZINC_FINGER_C2H2_2"/>
    <property type="match status" value="1"/>
</dbReference>
<dbReference type="STRING" id="1284197.S8AA44"/>
<keyword evidence="6" id="KW-1185">Reference proteome</keyword>
<evidence type="ECO:0000256" key="1">
    <source>
        <dbReference type="PROSITE-ProRule" id="PRU00042"/>
    </source>
</evidence>
<keyword evidence="2" id="KW-0175">Coiled coil</keyword>
<evidence type="ECO:0000259" key="4">
    <source>
        <dbReference type="PROSITE" id="PS50157"/>
    </source>
</evidence>
<keyword evidence="1" id="KW-0863">Zinc-finger</keyword>
<dbReference type="AlphaFoldDB" id="S8AA44"/>
<evidence type="ECO:0000256" key="3">
    <source>
        <dbReference type="SAM" id="MobiDB-lite"/>
    </source>
</evidence>
<keyword evidence="1" id="KW-0862">Zinc</keyword>
<dbReference type="InterPro" id="IPR036236">
    <property type="entry name" value="Znf_C2H2_sf"/>
</dbReference>
<dbReference type="Gene3D" id="3.30.160.60">
    <property type="entry name" value="Classic Zinc Finger"/>
    <property type="match status" value="1"/>
</dbReference>
<reference evidence="6" key="2">
    <citation type="submission" date="2013-04" db="EMBL/GenBank/DDBJ databases">
        <title>Genomic mechanisms accounting for the adaptation to parasitism in nematode-trapping fungi.</title>
        <authorList>
            <person name="Ahren D.G."/>
        </authorList>
    </citation>
    <scope>NUCLEOTIDE SEQUENCE [LARGE SCALE GENOMIC DNA]</scope>
    <source>
        <strain evidence="6">CBS 200.50</strain>
    </source>
</reference>
<accession>S8AA44</accession>
<feature type="compositionally biased region" description="Polar residues" evidence="3">
    <location>
        <begin position="90"/>
        <end position="99"/>
    </location>
</feature>
<evidence type="ECO:0000256" key="2">
    <source>
        <dbReference type="SAM" id="Coils"/>
    </source>
</evidence>
<proteinExistence type="predicted"/>
<dbReference type="Proteomes" id="UP000015100">
    <property type="component" value="Unassembled WGS sequence"/>
</dbReference>
<keyword evidence="1" id="KW-0479">Metal-binding</keyword>
<feature type="region of interest" description="Disordered" evidence="3">
    <location>
        <begin position="86"/>
        <end position="150"/>
    </location>
</feature>
<sequence>MDVSTCEAFQFIRPYSFADADGDEVQDYDGIDTSQDTPDFVHPTHFSKLTSSVYQRLNLTRQNFRFSPSIGVETFFSPPNSPSISFRSSATLAPTSPSQKHPPATIDPSVIDLSRKRPALSNIPTKTNNPATSHGGQKDSPFPTERPIGNTDYDFQKSLHTIQIGSNTAQTQKIRRPSRTYKCVSAQCEFEISNLKKLGDHMRDHHGMQAFKCDQCDTQVTRYDNLQVHQKNCKGGLPLGTKRRANSPRSPRAPTRSEKRQRVNFLSLQNTITLGSSSTSKPEPSVNSTPTLPFIVPKPSDVLQGDTTQSYPHSQVSSDSSGVLNIHPRRTNAQLISQIEALQRELHITKEELEQMRCDRDDMIAERDIWRREYFQQRKQPDVRHRYNRITATPAMV</sequence>
<name>S8AA44_DACHA</name>
<feature type="compositionally biased region" description="Polar residues" evidence="3">
    <location>
        <begin position="264"/>
        <end position="291"/>
    </location>
</feature>